<evidence type="ECO:0000313" key="1">
    <source>
        <dbReference type="EMBL" id="TCJ03331.1"/>
    </source>
</evidence>
<feature type="non-terminal residue" evidence="1">
    <location>
        <position position="137"/>
    </location>
</feature>
<dbReference type="OrthoDB" id="2816270at2"/>
<comment type="caution">
    <text evidence="1">The sequence shown here is derived from an EMBL/GenBank/DDBJ whole genome shotgun (WGS) entry which is preliminary data.</text>
</comment>
<dbReference type="Proteomes" id="UP000293846">
    <property type="component" value="Unassembled WGS sequence"/>
</dbReference>
<accession>A0A4R1AT01</accession>
<gene>
    <name evidence="1" type="ORF">E0Y62_14640</name>
</gene>
<organism evidence="1 2">
    <name type="scientific">Cytobacillus praedii</name>
    <dbReference type="NCBI Taxonomy" id="1742358"/>
    <lineage>
        <taxon>Bacteria</taxon>
        <taxon>Bacillati</taxon>
        <taxon>Bacillota</taxon>
        <taxon>Bacilli</taxon>
        <taxon>Bacillales</taxon>
        <taxon>Bacillaceae</taxon>
        <taxon>Cytobacillus</taxon>
    </lineage>
</organism>
<name>A0A4R1AT01_9BACI</name>
<reference evidence="1 2" key="1">
    <citation type="submission" date="2019-03" db="EMBL/GenBank/DDBJ databases">
        <authorList>
            <person name="Jensen L."/>
            <person name="Storgaard J."/>
            <person name="Sulaj E."/>
            <person name="Schramm A."/>
            <person name="Marshall I.P.G."/>
        </authorList>
    </citation>
    <scope>NUCLEOTIDE SEQUENCE [LARGE SCALE GENOMIC DNA]</scope>
    <source>
        <strain evidence="1 2">2017H2G3</strain>
    </source>
</reference>
<dbReference type="EMBL" id="SJTH01000018">
    <property type="protein sequence ID" value="TCJ03331.1"/>
    <property type="molecule type" value="Genomic_DNA"/>
</dbReference>
<sequence length="137" mass="15908">MENHIYNIHMKGKDTLAPVAFSELKYLIRDSDIDMTVNKHFPLSDFNPTEKLLINGSRELLECFEKVDKEKMDIIAKLNNIEYIGLSHQKEVILRFKEDLLGELNATGIYDFTYDFLDDIFSMGKFSGFCLSKGHYD</sequence>
<dbReference type="RefSeq" id="WP_131237485.1">
    <property type="nucleotide sequence ID" value="NZ_SJTH01000018.1"/>
</dbReference>
<keyword evidence="2" id="KW-1185">Reference proteome</keyword>
<dbReference type="AlphaFoldDB" id="A0A4R1AT01"/>
<proteinExistence type="predicted"/>
<protein>
    <submittedName>
        <fullName evidence="1">Uncharacterized protein</fullName>
    </submittedName>
</protein>
<evidence type="ECO:0000313" key="2">
    <source>
        <dbReference type="Proteomes" id="UP000293846"/>
    </source>
</evidence>